<dbReference type="InterPro" id="IPR000719">
    <property type="entry name" value="Prot_kinase_dom"/>
</dbReference>
<keyword evidence="4" id="KW-0418">Kinase</keyword>
<dbReference type="Gene3D" id="1.10.510.10">
    <property type="entry name" value="Transferase(Phosphotransferase) domain 1"/>
    <property type="match status" value="1"/>
</dbReference>
<dbReference type="PANTHER" id="PTHR44329">
    <property type="entry name" value="SERINE/THREONINE-PROTEIN KINASE TNNI3K-RELATED"/>
    <property type="match status" value="1"/>
</dbReference>
<reference evidence="7" key="1">
    <citation type="journal article" date="2002" name="Science">
        <title>The draft genome of Ciona intestinalis: insights into chordate and vertebrate origins.</title>
        <authorList>
            <person name="Dehal P."/>
            <person name="Satou Y."/>
            <person name="Campbell R.K."/>
            <person name="Chapman J."/>
            <person name="Degnan B."/>
            <person name="De Tomaso A."/>
            <person name="Davidson B."/>
            <person name="Di Gregorio A."/>
            <person name="Gelpke M."/>
            <person name="Goodstein D.M."/>
            <person name="Harafuji N."/>
            <person name="Hastings K.E."/>
            <person name="Ho I."/>
            <person name="Hotta K."/>
            <person name="Huang W."/>
            <person name="Kawashima T."/>
            <person name="Lemaire P."/>
            <person name="Martinez D."/>
            <person name="Meinertzhagen I.A."/>
            <person name="Necula S."/>
            <person name="Nonaka M."/>
            <person name="Putnam N."/>
            <person name="Rash S."/>
            <person name="Saiga H."/>
            <person name="Satake M."/>
            <person name="Terry A."/>
            <person name="Yamada L."/>
            <person name="Wang H.G."/>
            <person name="Awazu S."/>
            <person name="Azumi K."/>
            <person name="Boore J."/>
            <person name="Branno M."/>
            <person name="Chin-Bow S."/>
            <person name="DeSantis R."/>
            <person name="Doyle S."/>
            <person name="Francino P."/>
            <person name="Keys D.N."/>
            <person name="Haga S."/>
            <person name="Hayashi H."/>
            <person name="Hino K."/>
            <person name="Imai K.S."/>
            <person name="Inaba K."/>
            <person name="Kano S."/>
            <person name="Kobayashi K."/>
            <person name="Kobayashi M."/>
            <person name="Lee B.I."/>
            <person name="Makabe K.W."/>
            <person name="Manohar C."/>
            <person name="Matassi G."/>
            <person name="Medina M."/>
            <person name="Mochizuki Y."/>
            <person name="Mount S."/>
            <person name="Morishita T."/>
            <person name="Miura S."/>
            <person name="Nakayama A."/>
            <person name="Nishizaka S."/>
            <person name="Nomoto H."/>
            <person name="Ohta F."/>
            <person name="Oishi K."/>
            <person name="Rigoutsos I."/>
            <person name="Sano M."/>
            <person name="Sasaki A."/>
            <person name="Sasakura Y."/>
            <person name="Shoguchi E."/>
            <person name="Shin-i T."/>
            <person name="Spagnuolo A."/>
            <person name="Stainier D."/>
            <person name="Suzuki M.M."/>
            <person name="Tassy O."/>
            <person name="Takatori N."/>
            <person name="Tokuoka M."/>
            <person name="Yagi K."/>
            <person name="Yoshizaki F."/>
            <person name="Wada S."/>
            <person name="Zhang C."/>
            <person name="Hyatt P.D."/>
            <person name="Larimer F."/>
            <person name="Detter C."/>
            <person name="Doggett N."/>
            <person name="Glavina T."/>
            <person name="Hawkins T."/>
            <person name="Richardson P."/>
            <person name="Lucas S."/>
            <person name="Kohara Y."/>
            <person name="Levine M."/>
            <person name="Satoh N."/>
            <person name="Rokhsar D.S."/>
        </authorList>
    </citation>
    <scope>NUCLEOTIDE SEQUENCE [LARGE SCALE GENOMIC DNA]</scope>
</reference>
<dbReference type="InterPro" id="IPR011009">
    <property type="entry name" value="Kinase-like_dom_sf"/>
</dbReference>
<dbReference type="Ensembl" id="ENSCINT00000000006.3">
    <property type="protein sequence ID" value="ENSCINP00000000006.3"/>
    <property type="gene ID" value="ENSCING00000016307.2"/>
</dbReference>
<evidence type="ECO:0000256" key="2">
    <source>
        <dbReference type="ARBA" id="ARBA00022840"/>
    </source>
</evidence>
<dbReference type="InParanoid" id="F6X3P4"/>
<keyword evidence="7" id="KW-1185">Reference proteome</keyword>
<dbReference type="CDD" id="cd14014">
    <property type="entry name" value="STKc_PknB_like"/>
    <property type="match status" value="1"/>
</dbReference>
<organism evidence="6 7">
    <name type="scientific">Ciona intestinalis</name>
    <name type="common">Transparent sea squirt</name>
    <name type="synonym">Ascidia intestinalis</name>
    <dbReference type="NCBI Taxonomy" id="7719"/>
    <lineage>
        <taxon>Eukaryota</taxon>
        <taxon>Metazoa</taxon>
        <taxon>Chordata</taxon>
        <taxon>Tunicata</taxon>
        <taxon>Ascidiacea</taxon>
        <taxon>Phlebobranchia</taxon>
        <taxon>Cionidae</taxon>
        <taxon>Ciona</taxon>
    </lineage>
</organism>
<name>F6X3P4_CIOIN</name>
<dbReference type="PROSITE" id="PS00107">
    <property type="entry name" value="PROTEIN_KINASE_ATP"/>
    <property type="match status" value="1"/>
</dbReference>
<reference evidence="6" key="2">
    <citation type="submission" date="2025-08" db="UniProtKB">
        <authorList>
            <consortium name="Ensembl"/>
        </authorList>
    </citation>
    <scope>IDENTIFICATION</scope>
</reference>
<dbReference type="SUPFAM" id="SSF56112">
    <property type="entry name" value="Protein kinase-like (PK-like)"/>
    <property type="match status" value="1"/>
</dbReference>
<evidence type="ECO:0000256" key="3">
    <source>
        <dbReference type="PROSITE-ProRule" id="PRU10141"/>
    </source>
</evidence>
<dbReference type="STRING" id="7719.ENSCINP00000000006"/>
<dbReference type="PROSITE" id="PS00108">
    <property type="entry name" value="PROTEIN_KINASE_ST"/>
    <property type="match status" value="1"/>
</dbReference>
<keyword evidence="4" id="KW-0723">Serine/threonine-protein kinase</keyword>
<dbReference type="GO" id="GO:0004674">
    <property type="term" value="F:protein serine/threonine kinase activity"/>
    <property type="evidence" value="ECO:0000318"/>
    <property type="project" value="GO_Central"/>
</dbReference>
<dbReference type="GO" id="GO:0005524">
    <property type="term" value="F:ATP binding"/>
    <property type="evidence" value="ECO:0007669"/>
    <property type="project" value="UniProtKB-UniRule"/>
</dbReference>
<protein>
    <recommendedName>
        <fullName evidence="5">Protein kinase domain-containing protein</fullName>
    </recommendedName>
</protein>
<dbReference type="OMA" id="THYAIIR"/>
<reference evidence="6" key="3">
    <citation type="submission" date="2025-09" db="UniProtKB">
        <authorList>
            <consortium name="Ensembl"/>
        </authorList>
    </citation>
    <scope>IDENTIFICATION</scope>
</reference>
<evidence type="ECO:0000259" key="5">
    <source>
        <dbReference type="PROSITE" id="PS50011"/>
    </source>
</evidence>
<dbReference type="SMART" id="SM00220">
    <property type="entry name" value="S_TKc"/>
    <property type="match status" value="1"/>
</dbReference>
<dbReference type="PROSITE" id="PS50011">
    <property type="entry name" value="PROTEIN_KINASE_DOM"/>
    <property type="match status" value="1"/>
</dbReference>
<dbReference type="HOGENOM" id="CLU_000288_7_35_1"/>
<sequence>MELKKFDPSEFPSNYHDYKLLGKGGFGEVRACYHASLGRVALKLFRITGGRKDIKRAKRGLEKEAKILQRMKHPHIVTFYGVTSLFEKECLVMEFMEGGNLNELLMSKIVLSWTSRLRLLHELISAISYLHNHDRKRAFIHGDIKPQNILLTKSRSLKLADFGSVNISERTGVSTTTFEIPHSTQHTWPYTAPERLNDPDLKKTAAMDIYSYGITAYEVLT</sequence>
<dbReference type="AlphaFoldDB" id="F6X3P4"/>
<dbReference type="PANTHER" id="PTHR44329:SF291">
    <property type="entry name" value="PROTEIN KINASE DOMAIN-CONTAINING PROTEIN"/>
    <property type="match status" value="1"/>
</dbReference>
<dbReference type="InterPro" id="IPR017441">
    <property type="entry name" value="Protein_kinase_ATP_BS"/>
</dbReference>
<evidence type="ECO:0000313" key="6">
    <source>
        <dbReference type="Ensembl" id="ENSCINP00000000006.3"/>
    </source>
</evidence>
<dbReference type="GeneTree" id="ENSGT00940000164384"/>
<dbReference type="Pfam" id="PF00069">
    <property type="entry name" value="Pkinase"/>
    <property type="match status" value="1"/>
</dbReference>
<accession>F6X3P4</accession>
<feature type="domain" description="Protein kinase" evidence="5">
    <location>
        <begin position="15"/>
        <end position="221"/>
    </location>
</feature>
<dbReference type="FunCoup" id="F6X3P4">
    <property type="interactions" value="11"/>
</dbReference>
<evidence type="ECO:0000313" key="7">
    <source>
        <dbReference type="Proteomes" id="UP000008144"/>
    </source>
</evidence>
<feature type="binding site" evidence="3">
    <location>
        <position position="43"/>
    </location>
    <ligand>
        <name>ATP</name>
        <dbReference type="ChEBI" id="CHEBI:30616"/>
    </ligand>
</feature>
<evidence type="ECO:0000256" key="4">
    <source>
        <dbReference type="RuleBase" id="RU000304"/>
    </source>
</evidence>
<keyword evidence="1 3" id="KW-0547">Nucleotide-binding</keyword>
<comment type="similarity">
    <text evidence="4">Belongs to the protein kinase superfamily.</text>
</comment>
<dbReference type="Proteomes" id="UP000008144">
    <property type="component" value="Unassembled WGS sequence"/>
</dbReference>
<dbReference type="InterPro" id="IPR008271">
    <property type="entry name" value="Ser/Thr_kinase_AS"/>
</dbReference>
<keyword evidence="4" id="KW-0808">Transferase</keyword>
<keyword evidence="2 3" id="KW-0067">ATP-binding</keyword>
<dbReference type="InterPro" id="IPR051681">
    <property type="entry name" value="Ser/Thr_Kinases-Pseudokinases"/>
</dbReference>
<evidence type="ECO:0000256" key="1">
    <source>
        <dbReference type="ARBA" id="ARBA00022741"/>
    </source>
</evidence>
<proteinExistence type="inferred from homology"/>